<gene>
    <name evidence="9" type="primary">LOC100182137</name>
</gene>
<evidence type="ECO:0000256" key="5">
    <source>
        <dbReference type="ARBA" id="ARBA00022840"/>
    </source>
</evidence>
<dbReference type="SUPFAM" id="SSF52540">
    <property type="entry name" value="P-loop containing nucleoside triphosphate hydrolases"/>
    <property type="match status" value="1"/>
</dbReference>
<dbReference type="Pfam" id="PF17779">
    <property type="entry name" value="WHD_NOD2"/>
    <property type="match status" value="1"/>
</dbReference>
<evidence type="ECO:0000259" key="8">
    <source>
        <dbReference type="PROSITE" id="PS50837"/>
    </source>
</evidence>
<evidence type="ECO:0000256" key="3">
    <source>
        <dbReference type="ARBA" id="ARBA00022737"/>
    </source>
</evidence>
<evidence type="ECO:0000313" key="9">
    <source>
        <dbReference type="EMBL" id="CAB3262710.1"/>
    </source>
</evidence>
<dbReference type="EMBL" id="LR786848">
    <property type="protein sequence ID" value="CAB3262710.1"/>
    <property type="molecule type" value="mRNA"/>
</dbReference>
<evidence type="ECO:0000256" key="2">
    <source>
        <dbReference type="ARBA" id="ARBA00022490"/>
    </source>
</evidence>
<dbReference type="PANTHER" id="PTHR45690:SF19">
    <property type="entry name" value="NACHT, LRR AND PYD DOMAINS-CONTAINING PROTEIN 3"/>
    <property type="match status" value="1"/>
</dbReference>
<dbReference type="InterPro" id="IPR027417">
    <property type="entry name" value="P-loop_NTPase"/>
</dbReference>
<organism evidence="9">
    <name type="scientific">Phallusia mammillata</name>
    <dbReference type="NCBI Taxonomy" id="59560"/>
    <lineage>
        <taxon>Eukaryota</taxon>
        <taxon>Metazoa</taxon>
        <taxon>Chordata</taxon>
        <taxon>Tunicata</taxon>
        <taxon>Ascidiacea</taxon>
        <taxon>Phlebobranchia</taxon>
        <taxon>Ascidiidae</taxon>
        <taxon>Phallusia</taxon>
    </lineage>
</organism>
<dbReference type="GO" id="GO:0045087">
    <property type="term" value="P:innate immune response"/>
    <property type="evidence" value="ECO:0007669"/>
    <property type="project" value="UniProtKB-KW"/>
</dbReference>
<keyword evidence="3" id="KW-0677">Repeat</keyword>
<keyword evidence="6" id="KW-0832">Ubl conjugation</keyword>
<name>A0A6F9DI53_9ASCI</name>
<dbReference type="GO" id="GO:0005737">
    <property type="term" value="C:cytoplasm"/>
    <property type="evidence" value="ECO:0007669"/>
    <property type="project" value="UniProtKB-SubCell"/>
</dbReference>
<dbReference type="PROSITE" id="PS50837">
    <property type="entry name" value="NACHT"/>
    <property type="match status" value="1"/>
</dbReference>
<evidence type="ECO:0000256" key="7">
    <source>
        <dbReference type="ARBA" id="ARBA00023198"/>
    </source>
</evidence>
<proteinExistence type="evidence at transcript level"/>
<dbReference type="AlphaFoldDB" id="A0A6F9DI53"/>
<protein>
    <submittedName>
        <fullName evidence="9">Uncharacterized protein LOC100182137</fullName>
    </submittedName>
</protein>
<dbReference type="GO" id="GO:0005524">
    <property type="term" value="F:ATP binding"/>
    <property type="evidence" value="ECO:0007669"/>
    <property type="project" value="UniProtKB-KW"/>
</dbReference>
<keyword evidence="2" id="KW-0963">Cytoplasm</keyword>
<dbReference type="InterPro" id="IPR007111">
    <property type="entry name" value="NACHT_NTPase"/>
</dbReference>
<dbReference type="PANTHER" id="PTHR45690">
    <property type="entry name" value="NACHT, LRR AND PYD DOMAINS-CONTAINING PROTEIN 12"/>
    <property type="match status" value="1"/>
</dbReference>
<comment type="subcellular location">
    <subcellularLocation>
        <location evidence="1">Cytoplasm</location>
    </subcellularLocation>
</comment>
<evidence type="ECO:0000256" key="4">
    <source>
        <dbReference type="ARBA" id="ARBA00022741"/>
    </source>
</evidence>
<evidence type="ECO:0000256" key="6">
    <source>
        <dbReference type="ARBA" id="ARBA00022843"/>
    </source>
</evidence>
<keyword evidence="7" id="KW-0395">Inflammatory response</keyword>
<sequence>MEMSGLKHALQNLITAKTGQQTTFPLQVTKQENVKPEKFGNASSWSFRKQTDKNEITAENLFDEAARTCAEKAKSSHETIIKPRHNIAGVTGIAGVGKTTFCKSVAKQWMETHPESFVFYISSRDLNFKNQEKYNVLKFLLASTVHSLKHSPESGKLLLEKIEKSSDTLIVIDGLDEAKHKGNFFEYPSAVELFDEKESAYNILMNLLNGRLLPNAKKLIASRPFAFQHFHPECRPLFMAHVLGLSPESQILLCKEVCETDEQQVILQEELEKQPNISALCFIPMFGKMIVKNFFENLESGKSIRSICEIFLNQFEHWQRNPKFKTDVQFIPKLAKLAFDGIQTRQFQFTTNNLKKYGLVGNSIEPFMSVHTESSKEPGLMILDGEEMFFFIHATWQEFLAALYLMVFASNEEFSAKVEDLLKEGHWEVVTRFLFGFCHQQTQAKLQAIFADDHDVRDKEKLLKTKLLRFLPDMLENLPADFPVSAAKYFSDVKSMITAEELNSRENVFTLFNICSWAYEAQDDNLTKAVSNSLPSPLLLSGDILPHEIVCFCHVLLAAEEPHILNVGTWPKLATFIGAGLQTLLNTVQQSKHKVSVENYCVK</sequence>
<dbReference type="Gene3D" id="3.40.50.300">
    <property type="entry name" value="P-loop containing nucleotide triphosphate hydrolases"/>
    <property type="match status" value="1"/>
</dbReference>
<feature type="domain" description="NACHT" evidence="8">
    <location>
        <begin position="86"/>
        <end position="224"/>
    </location>
</feature>
<dbReference type="InterPro" id="IPR050637">
    <property type="entry name" value="NLRP_innate_immun_reg"/>
</dbReference>
<dbReference type="Pfam" id="PF05729">
    <property type="entry name" value="NACHT"/>
    <property type="match status" value="1"/>
</dbReference>
<keyword evidence="5" id="KW-0067">ATP-binding</keyword>
<dbReference type="InterPro" id="IPR041075">
    <property type="entry name" value="NOD1/2_WH"/>
</dbReference>
<dbReference type="Pfam" id="PF17776">
    <property type="entry name" value="NLRC4_HD2"/>
    <property type="match status" value="1"/>
</dbReference>
<evidence type="ECO:0000256" key="1">
    <source>
        <dbReference type="ARBA" id="ARBA00004496"/>
    </source>
</evidence>
<reference evidence="9" key="1">
    <citation type="submission" date="2020-04" db="EMBL/GenBank/DDBJ databases">
        <authorList>
            <person name="Neveu A P."/>
        </authorList>
    </citation>
    <scope>NUCLEOTIDE SEQUENCE</scope>
    <source>
        <tissue evidence="9">Whole embryo</tissue>
    </source>
</reference>
<keyword evidence="4" id="KW-0547">Nucleotide-binding</keyword>
<dbReference type="InterPro" id="IPR041267">
    <property type="entry name" value="NLRP_HD2"/>
</dbReference>
<accession>A0A6F9DI53</accession>